<accession>A0A9Q6F0I9</accession>
<reference evidence="1 2" key="1">
    <citation type="submission" date="2017-12" db="EMBL/GenBank/DDBJ databases">
        <title>Comparative Functional Genomics of Dry Heat Resistant strains isolated from the Viking Spacecraft.</title>
        <authorList>
            <person name="Seuylemezian A."/>
            <person name="Cooper K."/>
            <person name="Vaishampayan P."/>
        </authorList>
    </citation>
    <scope>NUCLEOTIDE SEQUENCE [LARGE SCALE GENOMIC DNA]</scope>
    <source>
        <strain evidence="1 2">V48-19</strain>
    </source>
</reference>
<comment type="caution">
    <text evidence="1">The sequence shown here is derived from an EMBL/GenBank/DDBJ whole genome shotgun (WGS) entry which is preliminary data.</text>
</comment>
<dbReference type="RefSeq" id="WP_081638310.1">
    <property type="nucleotide sequence ID" value="NZ_ASJT01000050.1"/>
</dbReference>
<dbReference type="EMBL" id="PGUV01000016">
    <property type="protein sequence ID" value="PLS04708.1"/>
    <property type="molecule type" value="Genomic_DNA"/>
</dbReference>
<dbReference type="NCBIfam" id="TIGR01598">
    <property type="entry name" value="holin_phiLC3"/>
    <property type="match status" value="1"/>
</dbReference>
<dbReference type="AlphaFoldDB" id="A0A9Q6F0I9"/>
<dbReference type="Pfam" id="PF04531">
    <property type="entry name" value="Phage_holin_1"/>
    <property type="match status" value="1"/>
</dbReference>
<evidence type="ECO:0000313" key="1">
    <source>
        <dbReference type="EMBL" id="PLS04708.1"/>
    </source>
</evidence>
<dbReference type="InterPro" id="IPR006485">
    <property type="entry name" value="Phage-like_holin"/>
</dbReference>
<organism evidence="1 2">
    <name type="scientific">Bacillus halotolerans</name>
    <dbReference type="NCBI Taxonomy" id="260554"/>
    <lineage>
        <taxon>Bacteria</taxon>
        <taxon>Bacillati</taxon>
        <taxon>Bacillota</taxon>
        <taxon>Bacilli</taxon>
        <taxon>Bacillales</taxon>
        <taxon>Bacillaceae</taxon>
        <taxon>Bacillus</taxon>
    </lineage>
</organism>
<sequence length="85" mass="9399">MASNKINWKVRLKKKTFLVAIFSATLLFVQAIASAFGYDLTVFGDDLTEKFNALLTFLSAMGIIVDPTTQGISDSEQAMDYDSPR</sequence>
<name>A0A9Q6F0I9_9BACI</name>
<dbReference type="Proteomes" id="UP000234803">
    <property type="component" value="Unassembled WGS sequence"/>
</dbReference>
<gene>
    <name evidence="1" type="ORF">CUU63_19255</name>
</gene>
<evidence type="ECO:0000313" key="2">
    <source>
        <dbReference type="Proteomes" id="UP000234803"/>
    </source>
</evidence>
<protein>
    <submittedName>
        <fullName evidence="1">Phage holin</fullName>
    </submittedName>
</protein>
<proteinExistence type="predicted"/>